<evidence type="ECO:0000259" key="1">
    <source>
        <dbReference type="Pfam" id="PF01882"/>
    </source>
</evidence>
<reference evidence="2" key="1">
    <citation type="submission" date="2014-02" db="EMBL/GenBank/DDBJ databases">
        <title>Expanding our view of genomic diversity in Candidatus Accumulibacter clades.</title>
        <authorList>
            <person name="Skennerton C.T."/>
            <person name="Barr J.J."/>
            <person name="Slater F.R."/>
            <person name="Bond P.L."/>
            <person name="Tyson G.W."/>
        </authorList>
    </citation>
    <scope>NUCLEOTIDE SEQUENCE [LARGE SCALE GENOMIC DNA]</scope>
</reference>
<dbReference type="SUPFAM" id="SSF53300">
    <property type="entry name" value="vWA-like"/>
    <property type="match status" value="1"/>
</dbReference>
<dbReference type="EMBL" id="JFAX01000010">
    <property type="protein sequence ID" value="EXI67454.1"/>
    <property type="molecule type" value="Genomic_DNA"/>
</dbReference>
<evidence type="ECO:0000313" key="3">
    <source>
        <dbReference type="Proteomes" id="UP000020218"/>
    </source>
</evidence>
<proteinExistence type="predicted"/>
<dbReference type="InterPro" id="IPR036465">
    <property type="entry name" value="vWFA_dom_sf"/>
</dbReference>
<dbReference type="Gene3D" id="3.40.50.410">
    <property type="entry name" value="von Willebrand factor, type A domain"/>
    <property type="match status" value="1"/>
</dbReference>
<dbReference type="AlphaFoldDB" id="A0A011PM99"/>
<sequence length="436" mass="48701">MLLPDRALLLAAGCWLLLAVAAAIVPAWLPLWQTAGVALAALAVADGLAARSRRGEVSVQRQLAHAMPVGTWQTVGLRLRCDAAAARGWLTDGHPAAFASDGLPLPFALARGRWLRLSYRVAVSERGRQCFDGITLRRSSPLRLWQMQERLAARDEVRVYPNFARIAHYTLLATDNRLSQIGILQRRRRGQGMEFQQLRDYRQDDSPRAIDWKASSRVSRLISREYADERDQQILFLLDCSARMRARDGELSHFDHTLNALLLLAWVALRQGDAVGLATFGHARPRLLLPGKTVATVNTLMNAVYDLEPSLQVPDYLAASETLSRHLRKRALVILVTNLRDEDDDTLLPAVRHLRRRHAVSVASLREPILDEVLEAPVEDFSAALLRAAGLDYLQARRRQLALLRHGGVEILDVSASELPVALINHYRARKRAGTL</sequence>
<dbReference type="PANTHER" id="PTHR33608">
    <property type="entry name" value="BLL2464 PROTEIN"/>
    <property type="match status" value="1"/>
</dbReference>
<dbReference type="STRING" id="1454001.AW08_02010"/>
<dbReference type="Proteomes" id="UP000020218">
    <property type="component" value="Unassembled WGS sequence"/>
</dbReference>
<organism evidence="2 3">
    <name type="scientific">Candidatus Accumulibacter adjunctus</name>
    <dbReference type="NCBI Taxonomy" id="1454001"/>
    <lineage>
        <taxon>Bacteria</taxon>
        <taxon>Pseudomonadati</taxon>
        <taxon>Pseudomonadota</taxon>
        <taxon>Betaproteobacteria</taxon>
        <taxon>Candidatus Accumulibacter</taxon>
    </lineage>
</organism>
<dbReference type="PANTHER" id="PTHR33608:SF3">
    <property type="entry name" value="SLR2013 PROTEIN"/>
    <property type="match status" value="1"/>
</dbReference>
<feature type="domain" description="DUF58" evidence="1">
    <location>
        <begin position="198"/>
        <end position="371"/>
    </location>
</feature>
<dbReference type="InterPro" id="IPR002881">
    <property type="entry name" value="DUF58"/>
</dbReference>
<gene>
    <name evidence="2" type="ORF">AW08_02010</name>
</gene>
<keyword evidence="3" id="KW-1185">Reference proteome</keyword>
<evidence type="ECO:0000313" key="2">
    <source>
        <dbReference type="EMBL" id="EXI67454.1"/>
    </source>
</evidence>
<accession>A0A011PM99</accession>
<name>A0A011PM99_9PROT</name>
<comment type="caution">
    <text evidence="2">The sequence shown here is derived from an EMBL/GenBank/DDBJ whole genome shotgun (WGS) entry which is preliminary data.</text>
</comment>
<dbReference type="PATRIC" id="fig|1454001.3.peg.2053"/>
<dbReference type="Pfam" id="PF01882">
    <property type="entry name" value="DUF58"/>
    <property type="match status" value="1"/>
</dbReference>
<protein>
    <recommendedName>
        <fullName evidence="1">DUF58 domain-containing protein</fullName>
    </recommendedName>
</protein>